<accession>A0ABY3SGG8</accession>
<organism evidence="2 3">
    <name type="scientific">Paenibacillus hexagrammi</name>
    <dbReference type="NCBI Taxonomy" id="2908839"/>
    <lineage>
        <taxon>Bacteria</taxon>
        <taxon>Bacillati</taxon>
        <taxon>Bacillota</taxon>
        <taxon>Bacilli</taxon>
        <taxon>Bacillales</taxon>
        <taxon>Paenibacillaceae</taxon>
        <taxon>Paenibacillus</taxon>
    </lineage>
</organism>
<evidence type="ECO:0000313" key="3">
    <source>
        <dbReference type="Proteomes" id="UP001649230"/>
    </source>
</evidence>
<evidence type="ECO:0000313" key="2">
    <source>
        <dbReference type="EMBL" id="UJF32185.1"/>
    </source>
</evidence>
<dbReference type="Pfam" id="PF13344">
    <property type="entry name" value="Hydrolase_6"/>
    <property type="match status" value="1"/>
</dbReference>
<dbReference type="Proteomes" id="UP001649230">
    <property type="component" value="Chromosome"/>
</dbReference>
<comment type="function">
    <text evidence="1">Catalyzes the dephosphorylation of 2-6 carbon acid sugars in vitro.</text>
</comment>
<dbReference type="InterPro" id="IPR036412">
    <property type="entry name" value="HAD-like_sf"/>
</dbReference>
<keyword evidence="2" id="KW-0378">Hydrolase</keyword>
<protein>
    <recommendedName>
        <fullName evidence="1">Acid sugar phosphatase</fullName>
        <ecNumber evidence="1">3.1.3.-</ecNumber>
    </recommendedName>
</protein>
<dbReference type="NCBIfam" id="TIGR01460">
    <property type="entry name" value="HAD-SF-IIA"/>
    <property type="match status" value="1"/>
</dbReference>
<dbReference type="InterPro" id="IPR023214">
    <property type="entry name" value="HAD_sf"/>
</dbReference>
<gene>
    <name evidence="2" type="ORF">L0M14_21000</name>
</gene>
<keyword evidence="3" id="KW-1185">Reference proteome</keyword>
<comment type="cofactor">
    <cofactor evidence="1">
        <name>Mg(2+)</name>
        <dbReference type="ChEBI" id="CHEBI:18420"/>
    </cofactor>
</comment>
<comment type="similarity">
    <text evidence="1">Belongs to the HAD-like hydrolase superfamily. NagD family.</text>
</comment>
<sequence>MTANANRAEHTDKLAVGQELLDLQQYKGYMFDLDGTIYAGNRLLPGVASALQLLRQRGKPLLFVTNTTIRTAESVKQRLEELGVVCGDDEVMTALCVSGMYFREHEPIARIFMIGEAAMKQELDRCGVETTEDALRATHVLVGLDRQFTYEKLTQGMRALRNGAQLIAANPDPFCPMDDGAIPDTWSLVKALETASLRQTAKVIGKPSAYYARKALERMGLAPQDCLMVGDRMETDIRFGHMNGMHTAFVLTGADSIEDIPSSGIEPDYVLASLSELAG</sequence>
<dbReference type="PIRSF" id="PIRSF000915">
    <property type="entry name" value="PGP-type_phosphatase"/>
    <property type="match status" value="1"/>
</dbReference>
<dbReference type="PANTHER" id="PTHR19288:SF46">
    <property type="entry name" value="HALOACID DEHALOGENASE-LIKE HYDROLASE DOMAIN-CONTAINING PROTEIN 2"/>
    <property type="match status" value="1"/>
</dbReference>
<dbReference type="EC" id="3.1.3.-" evidence="1"/>
<dbReference type="Pfam" id="PF13242">
    <property type="entry name" value="Hydrolase_like"/>
    <property type="match status" value="1"/>
</dbReference>
<proteinExistence type="inferred from homology"/>
<dbReference type="InterPro" id="IPR006357">
    <property type="entry name" value="HAD-SF_hydro_IIA"/>
</dbReference>
<dbReference type="Gene3D" id="3.40.50.1000">
    <property type="entry name" value="HAD superfamily/HAD-like"/>
    <property type="match status" value="2"/>
</dbReference>
<dbReference type="SUPFAM" id="SSF56784">
    <property type="entry name" value="HAD-like"/>
    <property type="match status" value="1"/>
</dbReference>
<evidence type="ECO:0000256" key="1">
    <source>
        <dbReference type="PIRNR" id="PIRNR000915"/>
    </source>
</evidence>
<keyword evidence="1" id="KW-0460">Magnesium</keyword>
<dbReference type="EMBL" id="CP090978">
    <property type="protein sequence ID" value="UJF32185.1"/>
    <property type="molecule type" value="Genomic_DNA"/>
</dbReference>
<dbReference type="GO" id="GO:0016787">
    <property type="term" value="F:hydrolase activity"/>
    <property type="evidence" value="ECO:0007669"/>
    <property type="project" value="UniProtKB-KW"/>
</dbReference>
<name>A0ABY3SGG8_9BACL</name>
<dbReference type="RefSeq" id="WP_235118530.1">
    <property type="nucleotide sequence ID" value="NZ_CP090978.1"/>
</dbReference>
<reference evidence="2 3" key="1">
    <citation type="journal article" date="2024" name="Int. J. Syst. Evol. Microbiol.">
        <title>Paenibacillus hexagrammi sp. nov., a novel bacterium isolated from the gut content of Hexagrammos agrammus.</title>
        <authorList>
            <person name="Jung H.K."/>
            <person name="Kim D.G."/>
            <person name="Zin H."/>
            <person name="Park J."/>
            <person name="Jung H."/>
            <person name="Kim Y.O."/>
            <person name="Kong H.J."/>
            <person name="Kim J.W."/>
            <person name="Kim Y.S."/>
        </authorList>
    </citation>
    <scope>NUCLEOTIDE SEQUENCE [LARGE SCALE GENOMIC DNA]</scope>
    <source>
        <strain evidence="2 3">YPD9-1</strain>
    </source>
</reference>
<keyword evidence="1" id="KW-0479">Metal-binding</keyword>
<dbReference type="PANTHER" id="PTHR19288">
    <property type="entry name" value="4-NITROPHENYLPHOSPHATASE-RELATED"/>
    <property type="match status" value="1"/>
</dbReference>